<name>A0AAN5CDC2_9BILA</name>
<gene>
    <name evidence="1" type="ORF">PMAYCL1PPCAC_07551</name>
</gene>
<proteinExistence type="predicted"/>
<dbReference type="AlphaFoldDB" id="A0AAN5CDC2"/>
<sequence>EITAFDVVPITFYMSIDLKVTLENSALDDKSEVAFSLWQRHPWSSKQPDYRMAKEKLAREKEGVPIKRDLLKCNKMLGFVGFRKSLYLMITYKDDKRDKTPTMECLLLGIYDSETPLNGTFEYKKDDSRWEKCPKDKDSAIGISGCRDLIEKDLR</sequence>
<comment type="caution">
    <text evidence="1">The sequence shown here is derived from an EMBL/GenBank/DDBJ whole genome shotgun (WGS) entry which is preliminary data.</text>
</comment>
<dbReference type="Proteomes" id="UP001328107">
    <property type="component" value="Unassembled WGS sequence"/>
</dbReference>
<evidence type="ECO:0000313" key="2">
    <source>
        <dbReference type="Proteomes" id="UP001328107"/>
    </source>
</evidence>
<protein>
    <submittedName>
        <fullName evidence="1">Uncharacterized protein</fullName>
    </submittedName>
</protein>
<accession>A0AAN5CDC2</accession>
<feature type="non-terminal residue" evidence="1">
    <location>
        <position position="1"/>
    </location>
</feature>
<evidence type="ECO:0000313" key="1">
    <source>
        <dbReference type="EMBL" id="GMR37356.1"/>
    </source>
</evidence>
<dbReference type="EMBL" id="BTRK01000002">
    <property type="protein sequence ID" value="GMR37356.1"/>
    <property type="molecule type" value="Genomic_DNA"/>
</dbReference>
<keyword evidence="2" id="KW-1185">Reference proteome</keyword>
<organism evidence="1 2">
    <name type="scientific">Pristionchus mayeri</name>
    <dbReference type="NCBI Taxonomy" id="1317129"/>
    <lineage>
        <taxon>Eukaryota</taxon>
        <taxon>Metazoa</taxon>
        <taxon>Ecdysozoa</taxon>
        <taxon>Nematoda</taxon>
        <taxon>Chromadorea</taxon>
        <taxon>Rhabditida</taxon>
        <taxon>Rhabditina</taxon>
        <taxon>Diplogasteromorpha</taxon>
        <taxon>Diplogasteroidea</taxon>
        <taxon>Neodiplogasteridae</taxon>
        <taxon>Pristionchus</taxon>
    </lineage>
</organism>
<reference evidence="2" key="1">
    <citation type="submission" date="2022-10" db="EMBL/GenBank/DDBJ databases">
        <title>Genome assembly of Pristionchus species.</title>
        <authorList>
            <person name="Yoshida K."/>
            <person name="Sommer R.J."/>
        </authorList>
    </citation>
    <scope>NUCLEOTIDE SEQUENCE [LARGE SCALE GENOMIC DNA]</scope>
    <source>
        <strain evidence="2">RS5460</strain>
    </source>
</reference>